<name>A0AAD4N631_9BILA</name>
<evidence type="ECO:0000313" key="6">
    <source>
        <dbReference type="Proteomes" id="UP001201812"/>
    </source>
</evidence>
<evidence type="ECO:0000259" key="4">
    <source>
        <dbReference type="SMART" id="SM01088"/>
    </source>
</evidence>
<feature type="region of interest" description="Disordered" evidence="2">
    <location>
        <begin position="236"/>
        <end position="425"/>
    </location>
</feature>
<keyword evidence="6" id="KW-1185">Reference proteome</keyword>
<evidence type="ECO:0000256" key="3">
    <source>
        <dbReference type="SAM" id="Phobius"/>
    </source>
</evidence>
<proteinExistence type="predicted"/>
<evidence type="ECO:0000313" key="5">
    <source>
        <dbReference type="EMBL" id="KAI1712836.1"/>
    </source>
</evidence>
<dbReference type="PANTHER" id="PTHR24637">
    <property type="entry name" value="COLLAGEN"/>
    <property type="match status" value="1"/>
</dbReference>
<comment type="caution">
    <text evidence="5">The sequence shown here is derived from an EMBL/GenBank/DDBJ whole genome shotgun (WGS) entry which is preliminary data.</text>
</comment>
<dbReference type="GO" id="GO:0005581">
    <property type="term" value="C:collagen trimer"/>
    <property type="evidence" value="ECO:0007669"/>
    <property type="project" value="UniProtKB-KW"/>
</dbReference>
<evidence type="ECO:0000256" key="2">
    <source>
        <dbReference type="SAM" id="MobiDB-lite"/>
    </source>
</evidence>
<feature type="region of interest" description="Disordered" evidence="2">
    <location>
        <begin position="201"/>
        <end position="222"/>
    </location>
</feature>
<keyword evidence="3" id="KW-1133">Transmembrane helix</keyword>
<dbReference type="EMBL" id="JAKKPZ010000017">
    <property type="protein sequence ID" value="KAI1712836.1"/>
    <property type="molecule type" value="Genomic_DNA"/>
</dbReference>
<reference evidence="5" key="1">
    <citation type="submission" date="2022-01" db="EMBL/GenBank/DDBJ databases">
        <title>Genome Sequence Resource for Two Populations of Ditylenchus destructor, the Migratory Endoparasitic Phytonematode.</title>
        <authorList>
            <person name="Zhang H."/>
            <person name="Lin R."/>
            <person name="Xie B."/>
        </authorList>
    </citation>
    <scope>NUCLEOTIDE SEQUENCE</scope>
    <source>
        <strain evidence="5">BazhouSP</strain>
    </source>
</reference>
<dbReference type="Proteomes" id="UP001201812">
    <property type="component" value="Unassembled WGS sequence"/>
</dbReference>
<dbReference type="InterPro" id="IPR008160">
    <property type="entry name" value="Collagen"/>
</dbReference>
<keyword evidence="5" id="KW-0176">Collagen</keyword>
<dbReference type="Pfam" id="PF01391">
    <property type="entry name" value="Collagen"/>
    <property type="match status" value="2"/>
</dbReference>
<gene>
    <name evidence="5" type="ORF">DdX_09466</name>
</gene>
<dbReference type="AlphaFoldDB" id="A0AAD4N631"/>
<feature type="domain" description="Nematode cuticle collagen N-terminal" evidence="4">
    <location>
        <begin position="94"/>
        <end position="146"/>
    </location>
</feature>
<dbReference type="InterPro" id="IPR002486">
    <property type="entry name" value="Col_cuticle_N"/>
</dbReference>
<accession>A0AAD4N631</accession>
<dbReference type="PANTHER" id="PTHR24637:SF365">
    <property type="entry name" value="NEMATODE CUTICLE COLLAGEN N-TERMINAL DOMAIN-CONTAINING PROTEIN"/>
    <property type="match status" value="1"/>
</dbReference>
<dbReference type="Pfam" id="PF01484">
    <property type="entry name" value="Col_cuticle_N"/>
    <property type="match status" value="1"/>
</dbReference>
<keyword evidence="1" id="KW-0677">Repeat</keyword>
<organism evidence="5 6">
    <name type="scientific">Ditylenchus destructor</name>
    <dbReference type="NCBI Taxonomy" id="166010"/>
    <lineage>
        <taxon>Eukaryota</taxon>
        <taxon>Metazoa</taxon>
        <taxon>Ecdysozoa</taxon>
        <taxon>Nematoda</taxon>
        <taxon>Chromadorea</taxon>
        <taxon>Rhabditida</taxon>
        <taxon>Tylenchina</taxon>
        <taxon>Tylenchomorpha</taxon>
        <taxon>Sphaerularioidea</taxon>
        <taxon>Anguinidae</taxon>
        <taxon>Anguininae</taxon>
        <taxon>Ditylenchus</taxon>
    </lineage>
</organism>
<evidence type="ECO:0000256" key="1">
    <source>
        <dbReference type="ARBA" id="ARBA00022737"/>
    </source>
</evidence>
<feature type="compositionally biased region" description="Low complexity" evidence="2">
    <location>
        <begin position="289"/>
        <end position="309"/>
    </location>
</feature>
<dbReference type="GO" id="GO:0042302">
    <property type="term" value="F:structural constituent of cuticle"/>
    <property type="evidence" value="ECO:0007669"/>
    <property type="project" value="InterPro"/>
</dbReference>
<feature type="transmembrane region" description="Helical" evidence="3">
    <location>
        <begin position="95"/>
        <end position="118"/>
    </location>
</feature>
<dbReference type="SMART" id="SM01088">
    <property type="entry name" value="Col_cuticle_N"/>
    <property type="match status" value="1"/>
</dbReference>
<keyword evidence="3" id="KW-0472">Membrane</keyword>
<protein>
    <submittedName>
        <fullName evidence="5">Collagen triple helix repeat (20 copies) domain-containing protein</fullName>
    </submittedName>
</protein>
<keyword evidence="3" id="KW-0812">Transmembrane</keyword>
<feature type="compositionally biased region" description="Low complexity" evidence="2">
    <location>
        <begin position="382"/>
        <end position="395"/>
    </location>
</feature>
<sequence>MNRDEWSGNAMLKYAPRLRQCSLNLPPSHFSSSNSLACLERLVFVLALDPMTVVGIMTPGKCCTTAAKDAADKSALLFGMGGEFSEQDLRHFRRVAFVAVALSTVTMLACVIVLPISYQYIQRVQSSVASDIEFCRSRNRDLWSEVVTVQRGKGHHEHAERLKRSASASRNGRWLFGHFIQNHEQDPAFAPTFSREIRRQQPYSGGAAETPAPSSAAYGGEAGAGAEKEDCCACQVGPPGPAGEPGQPGQDGKDGKAGQDGVPGQDAPATQTQSGPCVRDCPPGPAGPPGSAGDKGPKGYPGEQGEPGAPGKPGPKGPPGKQGPQGPPGLPGRPGDKGEAGKHVPGVAPPGPPGRQGEMGASGPPGPPGEKGKPGEPGPKGPQGDQGNPGPYGKPGAPGPVGPSGSAGAHGACDHCPKPRTPPGY</sequence>